<feature type="domain" description="Integrase zinc-binding" evidence="4">
    <location>
        <begin position="793"/>
        <end position="848"/>
    </location>
</feature>
<dbReference type="InterPro" id="IPR056924">
    <property type="entry name" value="SH3_Tf2-1"/>
</dbReference>
<dbReference type="EMBL" id="BKCJ010010680">
    <property type="protein sequence ID" value="GEU92652.1"/>
    <property type="molecule type" value="Genomic_DNA"/>
</dbReference>
<dbReference type="PANTHER" id="PTHR45835">
    <property type="entry name" value="YALI0A06105P"/>
    <property type="match status" value="1"/>
</dbReference>
<feature type="domain" description="Reverse transcriptase/retrotransposon-derived protein RNase H-like" evidence="3">
    <location>
        <begin position="659"/>
        <end position="714"/>
    </location>
</feature>
<evidence type="ECO:0000259" key="4">
    <source>
        <dbReference type="Pfam" id="PF17921"/>
    </source>
</evidence>
<dbReference type="Gene3D" id="1.10.340.70">
    <property type="match status" value="1"/>
</dbReference>
<evidence type="ECO:0000313" key="6">
    <source>
        <dbReference type="EMBL" id="GEU92652.1"/>
    </source>
</evidence>
<dbReference type="Pfam" id="PF08284">
    <property type="entry name" value="RVP_2"/>
    <property type="match status" value="1"/>
</dbReference>
<dbReference type="Pfam" id="PF17921">
    <property type="entry name" value="Integrase_H2C2"/>
    <property type="match status" value="1"/>
</dbReference>
<dbReference type="InterPro" id="IPR043502">
    <property type="entry name" value="DNA/RNA_pol_sf"/>
</dbReference>
<evidence type="ECO:0000259" key="3">
    <source>
        <dbReference type="Pfam" id="PF17919"/>
    </source>
</evidence>
<organism evidence="6">
    <name type="scientific">Tanacetum cinerariifolium</name>
    <name type="common">Dalmatian daisy</name>
    <name type="synonym">Chrysanthemum cinerariifolium</name>
    <dbReference type="NCBI Taxonomy" id="118510"/>
    <lineage>
        <taxon>Eukaryota</taxon>
        <taxon>Viridiplantae</taxon>
        <taxon>Streptophyta</taxon>
        <taxon>Embryophyta</taxon>
        <taxon>Tracheophyta</taxon>
        <taxon>Spermatophyta</taxon>
        <taxon>Magnoliopsida</taxon>
        <taxon>eudicotyledons</taxon>
        <taxon>Gunneridae</taxon>
        <taxon>Pentapetalae</taxon>
        <taxon>asterids</taxon>
        <taxon>campanulids</taxon>
        <taxon>Asterales</taxon>
        <taxon>Asteraceae</taxon>
        <taxon>Asteroideae</taxon>
        <taxon>Anthemideae</taxon>
        <taxon>Anthemidinae</taxon>
        <taxon>Tanacetum</taxon>
    </lineage>
</organism>
<proteinExistence type="predicted"/>
<feature type="domain" description="Retrotransposon gag" evidence="2">
    <location>
        <begin position="280"/>
        <end position="367"/>
    </location>
</feature>
<comment type="caution">
    <text evidence="6">The sequence shown here is derived from an EMBL/GenBank/DDBJ whole genome shotgun (WGS) entry which is preliminary data.</text>
</comment>
<feature type="domain" description="Tf2-1-like SH3-like" evidence="5">
    <location>
        <begin position="1020"/>
        <end position="1084"/>
    </location>
</feature>
<dbReference type="InterPro" id="IPR043128">
    <property type="entry name" value="Rev_trsase/Diguanyl_cyclase"/>
</dbReference>
<feature type="region of interest" description="Disordered" evidence="1">
    <location>
        <begin position="18"/>
        <end position="115"/>
    </location>
</feature>
<dbReference type="SUPFAM" id="SSF56672">
    <property type="entry name" value="DNA/RNA polymerases"/>
    <property type="match status" value="1"/>
</dbReference>
<gene>
    <name evidence="6" type="ORF">Tci_064630</name>
</gene>
<dbReference type="InterPro" id="IPR036397">
    <property type="entry name" value="RNaseH_sf"/>
</dbReference>
<feature type="compositionally biased region" description="Low complexity" evidence="1">
    <location>
        <begin position="224"/>
        <end position="235"/>
    </location>
</feature>
<feature type="region of interest" description="Disordered" evidence="1">
    <location>
        <begin position="214"/>
        <end position="235"/>
    </location>
</feature>
<protein>
    <submittedName>
        <fullName evidence="6">Putative reverse transcriptase domain-containing protein</fullName>
    </submittedName>
</protein>
<evidence type="ECO:0000256" key="1">
    <source>
        <dbReference type="SAM" id="MobiDB-lite"/>
    </source>
</evidence>
<reference evidence="6" key="1">
    <citation type="journal article" date="2019" name="Sci. Rep.">
        <title>Draft genome of Tanacetum cinerariifolium, the natural source of mosquito coil.</title>
        <authorList>
            <person name="Yamashiro T."/>
            <person name="Shiraishi A."/>
            <person name="Satake H."/>
            <person name="Nakayama K."/>
        </authorList>
    </citation>
    <scope>NUCLEOTIDE SEQUENCE</scope>
</reference>
<keyword evidence="6" id="KW-0808">Transferase</keyword>
<dbReference type="AlphaFoldDB" id="A0A6L2P5S5"/>
<dbReference type="GO" id="GO:0003964">
    <property type="term" value="F:RNA-directed DNA polymerase activity"/>
    <property type="evidence" value="ECO:0007669"/>
    <property type="project" value="UniProtKB-KW"/>
</dbReference>
<dbReference type="InterPro" id="IPR005162">
    <property type="entry name" value="Retrotrans_gag_dom"/>
</dbReference>
<dbReference type="PANTHER" id="PTHR45835:SF99">
    <property type="entry name" value="CHROMO DOMAIN-CONTAINING PROTEIN-RELATED"/>
    <property type="match status" value="1"/>
</dbReference>
<dbReference type="InterPro" id="IPR041588">
    <property type="entry name" value="Integrase_H2C2"/>
</dbReference>
<dbReference type="Pfam" id="PF17919">
    <property type="entry name" value="RT_RNaseH_2"/>
    <property type="match status" value="1"/>
</dbReference>
<dbReference type="Gene3D" id="3.30.70.270">
    <property type="match status" value="1"/>
</dbReference>
<keyword evidence="6" id="KW-0695">RNA-directed DNA polymerase</keyword>
<dbReference type="InterPro" id="IPR041577">
    <property type="entry name" value="RT_RNaseH_2"/>
</dbReference>
<name>A0A6L2P5S5_TANCI</name>
<dbReference type="GO" id="GO:0003676">
    <property type="term" value="F:nucleic acid binding"/>
    <property type="evidence" value="ECO:0007669"/>
    <property type="project" value="InterPro"/>
</dbReference>
<dbReference type="InterPro" id="IPR012337">
    <property type="entry name" value="RNaseH-like_sf"/>
</dbReference>
<evidence type="ECO:0000259" key="5">
    <source>
        <dbReference type="Pfam" id="PF24626"/>
    </source>
</evidence>
<sequence>MLDSEDSIITYTAVSSLFGGLSDIGSPRVDGPPVMPEDPYAYVPLPAAASPTTESPGYIDESDPEDYPKQDPVDYPADEGDEGDDEDDSSNDNEDDDIDIKGMRRRMKRGEGSMPTDREVGYGIIDTWDDLRRDRIQALQRAQVNMLFKDRRFHAHTARLIEGEARASRMAWTQSMDASDAAHSGVIPLCTQTQLTTALGCIQILETARVPAQPEKMATKRTTRANPATTTTTTTTSVTDAQLEALIEQGVAKALAACDADRNTNSDDNRVSGIEARRTDALTWWNSHVMTVGPDAAYAMTWVDMKKKMTDKYCLRGEMKKLESELCNLRVKSNDMGSYNQRFQELALLCVQMFPEEADTIKRYIDGTTVRLNARLRSKEKLMTLSEAIKANSNNYTRGKIPAGLTQQNLVKRNRTEGLNLCVLSETITMMVHVLRNASSATKLATFLVIVGVQQMEDCLKFKNKNHGTQGENATAPAKVYAVGRAGTNPDLNVVADHYYDVKLADRRIIGLNSILRGCTLNFLNHPFNIDLIPVELGSVDAIIGMDCLAKYHAVIICAEKIVRIPWGNEILIVHGDRSDRGNKTHLNIISCAKTQRYIQKGCHVFLAHITTKETEDNSEKKRLEDVPVVRNFPKYLPGFSKIAKTMTKLTQKGVKFDWGEKQEAGFLLLKQKLCSVPILALYEGSEDFVVYCDALHKGLGVVLNQREKSRKERIKSIRVRALVMTIGLELPKQILNAQTEAQKPENIKNEDVGGILVENSKDPEKLRTEKLEPHADGTLCLNGRSCLPCYGDLRTVIMHESHKLKYSIYSGPEKMYQNIKRLYWWFNMKADITTYVSKCLTCAKVKAEYQRPSGLLVQPKIPKWKWDNIIMDFVMKLPKSSQGYNTIWVIVDRLTKSAIFVPIRETNPREKLARMYLKEALGTSLNMSTAYHPETNGQSERTIQTLGDMLRACAIDFGKGWVNHLSLTEVGEAQLLGPKLIQETTKKIIQIKQRMQAARDRQKSYADLKRKSMEFQIRDRVMLKVSPWKGVVRFGKRRKLNPRYVRPFKVLDKVRTIAYKLELPQELSRVYNTFHVSNLKKCHADEPLAVPLDGLHFDDKLHFVEEPIEIVDREVKQLKRSRIPLVKVRWNIKRGPEFTWERKDQCRKKYPHLFTKTAPSSSAAS</sequence>
<keyword evidence="6" id="KW-0548">Nucleotidyltransferase</keyword>
<dbReference type="Pfam" id="PF03732">
    <property type="entry name" value="Retrotrans_gag"/>
    <property type="match status" value="1"/>
</dbReference>
<dbReference type="SUPFAM" id="SSF53098">
    <property type="entry name" value="Ribonuclease H-like"/>
    <property type="match status" value="1"/>
</dbReference>
<feature type="compositionally biased region" description="Acidic residues" evidence="1">
    <location>
        <begin position="76"/>
        <end position="98"/>
    </location>
</feature>
<evidence type="ECO:0000259" key="2">
    <source>
        <dbReference type="Pfam" id="PF03732"/>
    </source>
</evidence>
<dbReference type="Gene3D" id="3.30.420.10">
    <property type="entry name" value="Ribonuclease H-like superfamily/Ribonuclease H"/>
    <property type="match status" value="2"/>
</dbReference>
<accession>A0A6L2P5S5</accession>
<dbReference type="Pfam" id="PF24626">
    <property type="entry name" value="SH3_Tf2-1"/>
    <property type="match status" value="1"/>
</dbReference>